<proteinExistence type="predicted"/>
<feature type="compositionally biased region" description="Polar residues" evidence="1">
    <location>
        <begin position="1"/>
        <end position="13"/>
    </location>
</feature>
<evidence type="ECO:0008006" key="5">
    <source>
        <dbReference type="Google" id="ProtNLM"/>
    </source>
</evidence>
<reference evidence="3 4" key="1">
    <citation type="submission" date="2019-02" db="EMBL/GenBank/DDBJ databases">
        <title>Deep-cultivation of Planctomycetes and their phenomic and genomic characterization uncovers novel biology.</title>
        <authorList>
            <person name="Wiegand S."/>
            <person name="Jogler M."/>
            <person name="Boedeker C."/>
            <person name="Pinto D."/>
            <person name="Vollmers J."/>
            <person name="Rivas-Marin E."/>
            <person name="Kohn T."/>
            <person name="Peeters S.H."/>
            <person name="Heuer A."/>
            <person name="Rast P."/>
            <person name="Oberbeckmann S."/>
            <person name="Bunk B."/>
            <person name="Jeske O."/>
            <person name="Meyerdierks A."/>
            <person name="Storesund J.E."/>
            <person name="Kallscheuer N."/>
            <person name="Luecker S."/>
            <person name="Lage O.M."/>
            <person name="Pohl T."/>
            <person name="Merkel B.J."/>
            <person name="Hornburger P."/>
            <person name="Mueller R.-W."/>
            <person name="Bruemmer F."/>
            <person name="Labrenz M."/>
            <person name="Spormann A.M."/>
            <person name="Op den Camp H."/>
            <person name="Overmann J."/>
            <person name="Amann R."/>
            <person name="Jetten M.S.M."/>
            <person name="Mascher T."/>
            <person name="Medema M.H."/>
            <person name="Devos D.P."/>
            <person name="Kaster A.-K."/>
            <person name="Ovreas L."/>
            <person name="Rohde M."/>
            <person name="Galperin M.Y."/>
            <person name="Jogler C."/>
        </authorList>
    </citation>
    <scope>NUCLEOTIDE SEQUENCE [LARGE SCALE GENOMIC DNA]</scope>
    <source>
        <strain evidence="3 4">SV_7m_r</strain>
    </source>
</reference>
<evidence type="ECO:0000256" key="2">
    <source>
        <dbReference type="SAM" id="Phobius"/>
    </source>
</evidence>
<evidence type="ECO:0000313" key="4">
    <source>
        <dbReference type="Proteomes" id="UP000315003"/>
    </source>
</evidence>
<dbReference type="EMBL" id="CP036272">
    <property type="protein sequence ID" value="QDT61017.1"/>
    <property type="molecule type" value="Genomic_DNA"/>
</dbReference>
<keyword evidence="4" id="KW-1185">Reference proteome</keyword>
<gene>
    <name evidence="3" type="ORF">SV7mr_35470</name>
</gene>
<dbReference type="Proteomes" id="UP000315003">
    <property type="component" value="Chromosome"/>
</dbReference>
<feature type="transmembrane region" description="Helical" evidence="2">
    <location>
        <begin position="34"/>
        <end position="53"/>
    </location>
</feature>
<keyword evidence="2" id="KW-0472">Membrane</keyword>
<keyword evidence="2" id="KW-0812">Transmembrane</keyword>
<organism evidence="3 4">
    <name type="scientific">Stieleria bergensis</name>
    <dbReference type="NCBI Taxonomy" id="2528025"/>
    <lineage>
        <taxon>Bacteria</taxon>
        <taxon>Pseudomonadati</taxon>
        <taxon>Planctomycetota</taxon>
        <taxon>Planctomycetia</taxon>
        <taxon>Pirellulales</taxon>
        <taxon>Pirellulaceae</taxon>
        <taxon>Stieleria</taxon>
    </lineage>
</organism>
<evidence type="ECO:0000256" key="1">
    <source>
        <dbReference type="SAM" id="MobiDB-lite"/>
    </source>
</evidence>
<protein>
    <recommendedName>
        <fullName evidence="5">TadE-like protein</fullName>
    </recommendedName>
</protein>
<dbReference type="AlphaFoldDB" id="A0A517SXY8"/>
<keyword evidence="2" id="KW-1133">Transmembrane helix</keyword>
<name>A0A517SXY8_9BACT</name>
<feature type="region of interest" description="Disordered" evidence="1">
    <location>
        <begin position="1"/>
        <end position="25"/>
    </location>
</feature>
<accession>A0A517SXY8</accession>
<evidence type="ECO:0000313" key="3">
    <source>
        <dbReference type="EMBL" id="QDT61017.1"/>
    </source>
</evidence>
<sequence length="160" mass="17138">MPNHLSSLNSSPVASPGQRLGRPHAVPRARRGGMALQFAMLVPLVWCVFYLCFENCRVSLIPKAVESAVYSGCRTAASAGSTTAQVRQQTEQQLLSLGISKATIKVIPAVLDDSVGEVTVRVEVPVAENSFLLGHAEGCEHVVRELTMNRQSAATRLPNG</sequence>